<dbReference type="EC" id="6.4.1.4" evidence="2"/>
<evidence type="ECO:0000259" key="7">
    <source>
        <dbReference type="PROSITE" id="PS50980"/>
    </source>
</evidence>
<evidence type="ECO:0000256" key="1">
    <source>
        <dbReference type="ARBA" id="ARBA00025711"/>
    </source>
</evidence>
<dbReference type="GO" id="GO:1905202">
    <property type="term" value="C:methylcrotonoyl-CoA carboxylase complex"/>
    <property type="evidence" value="ECO:0007669"/>
    <property type="project" value="TreeGrafter"/>
</dbReference>
<evidence type="ECO:0000256" key="3">
    <source>
        <dbReference type="ARBA" id="ARBA00031109"/>
    </source>
</evidence>
<dbReference type="KEGG" id="bbel:109486242"/>
<comment type="catalytic activity">
    <reaction evidence="6">
        <text>3-methylbut-2-enoyl-CoA + hydrogencarbonate + ATP = 3-methyl-(2E)-glutaconyl-CoA + ADP + phosphate + H(+)</text>
        <dbReference type="Rhea" id="RHEA:13589"/>
        <dbReference type="ChEBI" id="CHEBI:15378"/>
        <dbReference type="ChEBI" id="CHEBI:17544"/>
        <dbReference type="ChEBI" id="CHEBI:30616"/>
        <dbReference type="ChEBI" id="CHEBI:43474"/>
        <dbReference type="ChEBI" id="CHEBI:57344"/>
        <dbReference type="ChEBI" id="CHEBI:57346"/>
        <dbReference type="ChEBI" id="CHEBI:456216"/>
        <dbReference type="EC" id="6.4.1.4"/>
    </reaction>
</comment>
<name>A0A6P5AGU0_BRABE</name>
<dbReference type="Gene3D" id="3.90.226.10">
    <property type="entry name" value="2-enoyl-CoA Hydratase, Chain A, domain 1"/>
    <property type="match status" value="2"/>
</dbReference>
<organism evidence="9 10">
    <name type="scientific">Branchiostoma belcheri</name>
    <name type="common">Amphioxus</name>
    <dbReference type="NCBI Taxonomy" id="7741"/>
    <lineage>
        <taxon>Eukaryota</taxon>
        <taxon>Metazoa</taxon>
        <taxon>Chordata</taxon>
        <taxon>Cephalochordata</taxon>
        <taxon>Leptocardii</taxon>
        <taxon>Amphioxiformes</taxon>
        <taxon>Branchiostomatidae</taxon>
        <taxon>Branchiostoma</taxon>
    </lineage>
</organism>
<evidence type="ECO:0000256" key="2">
    <source>
        <dbReference type="ARBA" id="ARBA00026116"/>
    </source>
</evidence>
<dbReference type="InterPro" id="IPR029045">
    <property type="entry name" value="ClpP/crotonase-like_dom_sf"/>
</dbReference>
<protein>
    <recommendedName>
        <fullName evidence="2">methylcrotonoyl-CoA carboxylase</fullName>
        <ecNumber evidence="2">6.4.1.4</ecNumber>
    </recommendedName>
    <alternativeName>
        <fullName evidence="5">3-methylcrotonyl-CoA carboxylase 2</fullName>
    </alternativeName>
    <alternativeName>
        <fullName evidence="3">3-methylcrotonyl-CoA carboxylase non-biotin-containing subunit</fullName>
    </alternativeName>
    <alternativeName>
        <fullName evidence="4">3-methylcrotonyl-CoA:carbon dioxide ligase subunit beta</fullName>
    </alternativeName>
</protein>
<accession>A0A6P5AGU0</accession>
<dbReference type="UniPathway" id="UPA00363">
    <property type="reaction ID" value="UER00861"/>
</dbReference>
<dbReference type="RefSeq" id="XP_019645534.1">
    <property type="nucleotide sequence ID" value="XM_019789975.1"/>
</dbReference>
<dbReference type="InterPro" id="IPR011763">
    <property type="entry name" value="COA_CT_C"/>
</dbReference>
<comment type="pathway">
    <text evidence="1">Amino-acid degradation; L-leucine degradation; (S)-3-hydroxy-3-methylglutaryl-CoA from 3-isovaleryl-CoA: step 2/3.</text>
</comment>
<evidence type="ECO:0000259" key="8">
    <source>
        <dbReference type="PROSITE" id="PS50989"/>
    </source>
</evidence>
<dbReference type="FunFam" id="3.90.226.10:FF:000046">
    <property type="entry name" value="Geranyl-CoA carboxylase beta subunit"/>
    <property type="match status" value="1"/>
</dbReference>
<dbReference type="SUPFAM" id="SSF52096">
    <property type="entry name" value="ClpP/crotonase"/>
    <property type="match status" value="2"/>
</dbReference>
<gene>
    <name evidence="10" type="primary">LOC109486242</name>
</gene>
<dbReference type="Proteomes" id="UP000515135">
    <property type="component" value="Unplaced"/>
</dbReference>
<evidence type="ECO:0000256" key="4">
    <source>
        <dbReference type="ARBA" id="ARBA00031237"/>
    </source>
</evidence>
<dbReference type="InterPro" id="IPR045190">
    <property type="entry name" value="MCCB/AccD1-like"/>
</dbReference>
<keyword evidence="9" id="KW-1185">Reference proteome</keyword>
<dbReference type="GO" id="GO:0004485">
    <property type="term" value="F:methylcrotonoyl-CoA carboxylase activity"/>
    <property type="evidence" value="ECO:0007669"/>
    <property type="project" value="UniProtKB-EC"/>
</dbReference>
<dbReference type="AlphaFoldDB" id="A0A6P5AGU0"/>
<dbReference type="PANTHER" id="PTHR22855:SF47">
    <property type="entry name" value="METHYLCROTONOYL-COA CARBOXYLASE"/>
    <property type="match status" value="1"/>
</dbReference>
<dbReference type="GO" id="GO:0006552">
    <property type="term" value="P:L-leucine catabolic process"/>
    <property type="evidence" value="ECO:0007669"/>
    <property type="project" value="UniProtKB-UniPathway"/>
</dbReference>
<evidence type="ECO:0000313" key="10">
    <source>
        <dbReference type="RefSeq" id="XP_019645534.1"/>
    </source>
</evidence>
<evidence type="ECO:0000256" key="6">
    <source>
        <dbReference type="ARBA" id="ARBA00052347"/>
    </source>
</evidence>
<feature type="domain" description="CoA carboxyltransferase C-terminal" evidence="8">
    <location>
        <begin position="328"/>
        <end position="583"/>
    </location>
</feature>
<evidence type="ECO:0000256" key="5">
    <source>
        <dbReference type="ARBA" id="ARBA00031404"/>
    </source>
</evidence>
<reference evidence="10" key="1">
    <citation type="submission" date="2025-08" db="UniProtKB">
        <authorList>
            <consortium name="RefSeq"/>
        </authorList>
    </citation>
    <scope>IDENTIFICATION</scope>
    <source>
        <tissue evidence="10">Gonad</tissue>
    </source>
</reference>
<dbReference type="OrthoDB" id="439921at2759"/>
<dbReference type="PROSITE" id="PS50989">
    <property type="entry name" value="COA_CT_CTER"/>
    <property type="match status" value="1"/>
</dbReference>
<dbReference type="InterPro" id="IPR011762">
    <property type="entry name" value="COA_CT_N"/>
</dbReference>
<dbReference type="PANTHER" id="PTHR22855">
    <property type="entry name" value="ACETYL, PROPIONYL, PYRUVATE, AND GLUTACONYL CARBOXYLASE-RELATED"/>
    <property type="match status" value="1"/>
</dbReference>
<dbReference type="Pfam" id="PF01039">
    <property type="entry name" value="Carboxyl_trans"/>
    <property type="match status" value="1"/>
</dbReference>
<feature type="domain" description="CoA carboxyltransferase N-terminal" evidence="7">
    <location>
        <begin position="51"/>
        <end position="308"/>
    </location>
</feature>
<dbReference type="GeneID" id="109486242"/>
<sequence>MLSRGLFRVPVSLGVRPGLARSIGTHARPFKTLEGAVDTSSKTFQENLKTSEKLEEKYTVLLQQVLAGGGPKAIDRHVKKNKKLLVRDRLRLLLDEGCEFLELSPLAGMGMEYGDIPAAGMVTGIGVVSGVRCLVTGHDATVKGGTSYPIQVKKGLRVQEIAQENHLPCIYLVDSGGAFLPLQSDIFPDKNHGGRMFYNEAILSSLGIPQVSVVVGSCTAGGAYIPTMTDEAVIVRRMGTIFLGGPPLVQAALGEVVSAEELGGAMMHSSISGCTDHYAETELEAFEMVRDIVAGLNRPMAEYLHSHDGVPMEDSLRPLSEQHHNYEHPLYPTEELQGLLPGTENFDIYKVIARLTDGSRFHEFKHKYGTSLVTGFAFIQGHLAGIVANNGPLCERGALKGAHFTQLCAQRAVPMIFLQNTSCDQPTANNVTEAASLSNRLKAHGKMASAVASSLVPKITLILGNGVGPETIPMCGRSFSPRFLFVWPNAKVGVTDVQEAVQAAVKAKFGDVESEEREKFQSKMAARLSQQTSAFYSSSRVWDDGIVLPQDSRRILGQCLRIVHSTLDTADATERRKFGVFRM</sequence>
<dbReference type="PROSITE" id="PS50980">
    <property type="entry name" value="COA_CT_NTER"/>
    <property type="match status" value="1"/>
</dbReference>
<dbReference type="GO" id="GO:0005739">
    <property type="term" value="C:mitochondrion"/>
    <property type="evidence" value="ECO:0007669"/>
    <property type="project" value="TreeGrafter"/>
</dbReference>
<proteinExistence type="predicted"/>
<dbReference type="InterPro" id="IPR034733">
    <property type="entry name" value="AcCoA_carboxyl_beta"/>
</dbReference>
<evidence type="ECO:0000313" key="9">
    <source>
        <dbReference type="Proteomes" id="UP000515135"/>
    </source>
</evidence>